<name>A0ABR5F8Z5_9ACTN</name>
<evidence type="ECO:0000256" key="2">
    <source>
        <dbReference type="SAM" id="SignalP"/>
    </source>
</evidence>
<keyword evidence="4" id="KW-1185">Reference proteome</keyword>
<feature type="chain" id="PRO_5046185865" description="Asp23/Gls24 family envelope stress response protein" evidence="2">
    <location>
        <begin position="25"/>
        <end position="117"/>
    </location>
</feature>
<sequence>MVHLAVSTRPAVIAAAVARCPAVAALSAGATGDVVSYLPGRRVVGVRRAPGGVAVHVVARFGPTMAEVAGQVRSAVTTVAPECERIDIVIDDLALPPGTKPPPAPPEVTLDEQDESG</sequence>
<gene>
    <name evidence="3" type="ORF">FrCorBMG51_00990</name>
</gene>
<comment type="caution">
    <text evidence="3">The sequence shown here is derived from an EMBL/GenBank/DDBJ whole genome shotgun (WGS) entry which is preliminary data.</text>
</comment>
<accession>A0ABR5F8Z5</accession>
<organism evidence="3 4">
    <name type="scientific">Protofrankia coriariae</name>
    <dbReference type="NCBI Taxonomy" id="1562887"/>
    <lineage>
        <taxon>Bacteria</taxon>
        <taxon>Bacillati</taxon>
        <taxon>Actinomycetota</taxon>
        <taxon>Actinomycetes</taxon>
        <taxon>Frankiales</taxon>
        <taxon>Frankiaceae</taxon>
        <taxon>Protofrankia</taxon>
    </lineage>
</organism>
<evidence type="ECO:0000313" key="3">
    <source>
        <dbReference type="EMBL" id="KLL13147.1"/>
    </source>
</evidence>
<protein>
    <recommendedName>
        <fullName evidence="5">Asp23/Gls24 family envelope stress response protein</fullName>
    </recommendedName>
</protein>
<keyword evidence="2" id="KW-0732">Signal</keyword>
<evidence type="ECO:0000256" key="1">
    <source>
        <dbReference type="SAM" id="MobiDB-lite"/>
    </source>
</evidence>
<dbReference type="EMBL" id="JWIO01000001">
    <property type="protein sequence ID" value="KLL13147.1"/>
    <property type="molecule type" value="Genomic_DNA"/>
</dbReference>
<dbReference type="Proteomes" id="UP000035425">
    <property type="component" value="Unassembled WGS sequence"/>
</dbReference>
<feature type="region of interest" description="Disordered" evidence="1">
    <location>
        <begin position="93"/>
        <end position="117"/>
    </location>
</feature>
<evidence type="ECO:0008006" key="5">
    <source>
        <dbReference type="Google" id="ProtNLM"/>
    </source>
</evidence>
<proteinExistence type="predicted"/>
<dbReference type="RefSeq" id="WP_047221294.1">
    <property type="nucleotide sequence ID" value="NZ_JWIO01000001.1"/>
</dbReference>
<feature type="signal peptide" evidence="2">
    <location>
        <begin position="1"/>
        <end position="24"/>
    </location>
</feature>
<reference evidence="3 4" key="1">
    <citation type="submission" date="2014-12" db="EMBL/GenBank/DDBJ databases">
        <title>Frankia sp. BMG5.1 draft genome.</title>
        <authorList>
            <person name="Gtari M."/>
            <person name="Ghodhbane-Gtari F."/>
            <person name="Nouioui I."/>
            <person name="Ktari A."/>
            <person name="Hezbri K."/>
            <person name="Mimouni W."/>
            <person name="Sbissi I."/>
            <person name="Ayari A."/>
            <person name="Yamanaka T."/>
            <person name="Normand P."/>
            <person name="Tisa L.S."/>
            <person name="Boudabous A."/>
        </authorList>
    </citation>
    <scope>NUCLEOTIDE SEQUENCE [LARGE SCALE GENOMIC DNA]</scope>
    <source>
        <strain evidence="3 4">BMG5.1</strain>
    </source>
</reference>
<evidence type="ECO:0000313" key="4">
    <source>
        <dbReference type="Proteomes" id="UP000035425"/>
    </source>
</evidence>